<dbReference type="Proteomes" id="UP000077115">
    <property type="component" value="Unassembled WGS sequence"/>
</dbReference>
<evidence type="ECO:0000313" key="2">
    <source>
        <dbReference type="Proteomes" id="UP000077115"/>
    </source>
</evidence>
<accession>A0A177W7M6</accession>
<dbReference type="AlphaFoldDB" id="A0A177W7M6"/>
<sequence>MVVPKEKEKERLLRNSQFLTEKHNEYLTIVYLQAKEAVSVQDKYKKYSILRECFRLKSQLESEKQCPTALSNQSTARANSAKFTAYFQNQLCYISSVGYKRLPKRRGNTLQNIANFAMHTLEKQGTSKNKV</sequence>
<protein>
    <submittedName>
        <fullName evidence="1">Uncharacterized protein</fullName>
    </submittedName>
</protein>
<reference evidence="1 2" key="1">
    <citation type="submission" date="2006-10" db="EMBL/GenBank/DDBJ databases">
        <title>The Genome Sequence of Batrachochytrium dendrobatidis JEL423.</title>
        <authorList>
            <consortium name="The Broad Institute Genome Sequencing Platform"/>
            <person name="Birren B."/>
            <person name="Lander E."/>
            <person name="Galagan J."/>
            <person name="Cuomo C."/>
            <person name="Devon K."/>
            <person name="Jaffe D."/>
            <person name="Butler J."/>
            <person name="Alvarez P."/>
            <person name="Gnerre S."/>
            <person name="Grabherr M."/>
            <person name="Kleber M."/>
            <person name="Mauceli E."/>
            <person name="Brockman W."/>
            <person name="Young S."/>
            <person name="LaButti K."/>
            <person name="Sykes S."/>
            <person name="DeCaprio D."/>
            <person name="Crawford M."/>
            <person name="Koehrsen M."/>
            <person name="Engels R."/>
            <person name="Montgomery P."/>
            <person name="Pearson M."/>
            <person name="Howarth C."/>
            <person name="Larson L."/>
            <person name="White J."/>
            <person name="O'Leary S."/>
            <person name="Kodira C."/>
            <person name="Zeng Q."/>
            <person name="Yandava C."/>
            <person name="Alvarado L."/>
            <person name="Longcore J."/>
            <person name="James T."/>
        </authorList>
    </citation>
    <scope>NUCLEOTIDE SEQUENCE [LARGE SCALE GENOMIC DNA]</scope>
    <source>
        <strain evidence="1 2">JEL423</strain>
    </source>
</reference>
<evidence type="ECO:0000313" key="1">
    <source>
        <dbReference type="EMBL" id="OAJ36098.1"/>
    </source>
</evidence>
<reference evidence="1 2" key="2">
    <citation type="submission" date="2016-05" db="EMBL/GenBank/DDBJ databases">
        <title>Lineage-specific infection strategies underlie the spectrum of fungal disease in amphibians.</title>
        <authorList>
            <person name="Cuomo C.A."/>
            <person name="Farrer R.A."/>
            <person name="James T."/>
            <person name="Longcore J."/>
            <person name="Birren B."/>
        </authorList>
    </citation>
    <scope>NUCLEOTIDE SEQUENCE [LARGE SCALE GENOMIC DNA]</scope>
    <source>
        <strain evidence="1 2">JEL423</strain>
    </source>
</reference>
<gene>
    <name evidence="1" type="ORF">BDEG_20310</name>
</gene>
<name>A0A177W7M6_BATDL</name>
<proteinExistence type="predicted"/>
<dbReference type="EMBL" id="DS022300">
    <property type="protein sequence ID" value="OAJ36098.1"/>
    <property type="molecule type" value="Genomic_DNA"/>
</dbReference>
<dbReference type="VEuPathDB" id="FungiDB:BDEG_20310"/>
<organism evidence="1 2">
    <name type="scientific">Batrachochytrium dendrobatidis (strain JEL423)</name>
    <dbReference type="NCBI Taxonomy" id="403673"/>
    <lineage>
        <taxon>Eukaryota</taxon>
        <taxon>Fungi</taxon>
        <taxon>Fungi incertae sedis</taxon>
        <taxon>Chytridiomycota</taxon>
        <taxon>Chytridiomycota incertae sedis</taxon>
        <taxon>Chytridiomycetes</taxon>
        <taxon>Rhizophydiales</taxon>
        <taxon>Rhizophydiales incertae sedis</taxon>
        <taxon>Batrachochytrium</taxon>
    </lineage>
</organism>